<reference evidence="1" key="1">
    <citation type="journal article" date="2022" name="Int. J. Mol. Sci.">
        <title>Draft Genome of Tanacetum Coccineum: Genomic Comparison of Closely Related Tanacetum-Family Plants.</title>
        <authorList>
            <person name="Yamashiro T."/>
            <person name="Shiraishi A."/>
            <person name="Nakayama K."/>
            <person name="Satake H."/>
        </authorList>
    </citation>
    <scope>NUCLEOTIDE SEQUENCE</scope>
</reference>
<dbReference type="EMBL" id="BQNB010014643">
    <property type="protein sequence ID" value="GJT30646.1"/>
    <property type="molecule type" value="Genomic_DNA"/>
</dbReference>
<comment type="caution">
    <text evidence="1">The sequence shown here is derived from an EMBL/GenBank/DDBJ whole genome shotgun (WGS) entry which is preliminary data.</text>
</comment>
<evidence type="ECO:0000313" key="1">
    <source>
        <dbReference type="EMBL" id="GJT30646.1"/>
    </source>
</evidence>
<protein>
    <submittedName>
        <fullName evidence="1">Uncharacterized protein</fullName>
    </submittedName>
</protein>
<evidence type="ECO:0000313" key="2">
    <source>
        <dbReference type="Proteomes" id="UP001151760"/>
    </source>
</evidence>
<name>A0ABQ5CXH4_9ASTR</name>
<reference evidence="1" key="2">
    <citation type="submission" date="2022-01" db="EMBL/GenBank/DDBJ databases">
        <authorList>
            <person name="Yamashiro T."/>
            <person name="Shiraishi A."/>
            <person name="Satake H."/>
            <person name="Nakayama K."/>
        </authorList>
    </citation>
    <scope>NUCLEOTIDE SEQUENCE</scope>
</reference>
<gene>
    <name evidence="1" type="ORF">Tco_0910921</name>
</gene>
<keyword evidence="2" id="KW-1185">Reference proteome</keyword>
<organism evidence="1 2">
    <name type="scientific">Tanacetum coccineum</name>
    <dbReference type="NCBI Taxonomy" id="301880"/>
    <lineage>
        <taxon>Eukaryota</taxon>
        <taxon>Viridiplantae</taxon>
        <taxon>Streptophyta</taxon>
        <taxon>Embryophyta</taxon>
        <taxon>Tracheophyta</taxon>
        <taxon>Spermatophyta</taxon>
        <taxon>Magnoliopsida</taxon>
        <taxon>eudicotyledons</taxon>
        <taxon>Gunneridae</taxon>
        <taxon>Pentapetalae</taxon>
        <taxon>asterids</taxon>
        <taxon>campanulids</taxon>
        <taxon>Asterales</taxon>
        <taxon>Asteraceae</taxon>
        <taxon>Asteroideae</taxon>
        <taxon>Anthemideae</taxon>
        <taxon>Anthemidinae</taxon>
        <taxon>Tanacetum</taxon>
    </lineage>
</organism>
<proteinExistence type="predicted"/>
<accession>A0ABQ5CXH4</accession>
<sequence>MRCSPKKSRCYRSSLDVQRRSGDAIVVHEMFNRGVEMLSLGVEMLSLYIRCSTDRLRCYRYTLDVQQRSRDDIVVHEMFNGRVDMLSLYMRCSTDESRGEKKQSVLFCGRNLKQVSHPSDFLLCFFGVNPQAIEKLGKVRECTWTLKQAGWNSRVDEMILARVSSSFAGGKYGKTSKLYLGFWGGKDGFLGK</sequence>
<dbReference type="Proteomes" id="UP001151760">
    <property type="component" value="Unassembled WGS sequence"/>
</dbReference>